<feature type="region of interest" description="Disordered" evidence="1">
    <location>
        <begin position="56"/>
        <end position="92"/>
    </location>
</feature>
<protein>
    <submittedName>
        <fullName evidence="3">Uncharacterized protein</fullName>
    </submittedName>
</protein>
<feature type="compositionally biased region" description="Basic and acidic residues" evidence="1">
    <location>
        <begin position="64"/>
        <end position="92"/>
    </location>
</feature>
<accession>A0A9C7PRX1</accession>
<evidence type="ECO:0000256" key="2">
    <source>
        <dbReference type="SAM" id="Phobius"/>
    </source>
</evidence>
<dbReference type="Proteomes" id="UP001061958">
    <property type="component" value="Unassembled WGS sequence"/>
</dbReference>
<organism evidence="3 4">
    <name type="scientific">Galdieria partita</name>
    <dbReference type="NCBI Taxonomy" id="83374"/>
    <lineage>
        <taxon>Eukaryota</taxon>
        <taxon>Rhodophyta</taxon>
        <taxon>Bangiophyceae</taxon>
        <taxon>Galdieriales</taxon>
        <taxon>Galdieriaceae</taxon>
        <taxon>Galdieria</taxon>
    </lineage>
</organism>
<reference evidence="3" key="1">
    <citation type="journal article" date="2022" name="Proc. Natl. Acad. Sci. U.S.A.">
        <title>Life cycle and functional genomics of the unicellular red alga Galdieria for elucidating algal and plant evolution and industrial use.</title>
        <authorList>
            <person name="Hirooka S."/>
            <person name="Itabashi T."/>
            <person name="Ichinose T.M."/>
            <person name="Onuma R."/>
            <person name="Fujiwara T."/>
            <person name="Yamashita S."/>
            <person name="Jong L.W."/>
            <person name="Tomita R."/>
            <person name="Iwane A.H."/>
            <person name="Miyagishima S.Y."/>
        </authorList>
    </citation>
    <scope>NUCLEOTIDE SEQUENCE</scope>
    <source>
        <strain evidence="3">NBRC 102759</strain>
    </source>
</reference>
<evidence type="ECO:0000313" key="4">
    <source>
        <dbReference type="Proteomes" id="UP001061958"/>
    </source>
</evidence>
<dbReference type="EMBL" id="BQMJ01000004">
    <property type="protein sequence ID" value="GJQ08731.1"/>
    <property type="molecule type" value="Genomic_DNA"/>
</dbReference>
<evidence type="ECO:0000313" key="3">
    <source>
        <dbReference type="EMBL" id="GJQ08731.1"/>
    </source>
</evidence>
<name>A0A9C7PRX1_9RHOD</name>
<proteinExistence type="predicted"/>
<keyword evidence="2" id="KW-0472">Membrane</keyword>
<comment type="caution">
    <text evidence="3">The sequence shown here is derived from an EMBL/GenBank/DDBJ whole genome shotgun (WGS) entry which is preliminary data.</text>
</comment>
<dbReference type="OrthoDB" id="5207at2759"/>
<keyword evidence="2" id="KW-0812">Transmembrane</keyword>
<sequence length="92" mass="10158">MISPQLAMSWTAYSPHPLLSLSSGDWILVGTTGAILIGVGLLQRSLGDVIRDEAQLPSASSARTKREANRSRRFLDPKKRLQSKDPSRNKQK</sequence>
<gene>
    <name evidence="3" type="ORF">GpartN1_g522.t1</name>
</gene>
<reference evidence="3" key="2">
    <citation type="submission" date="2022-01" db="EMBL/GenBank/DDBJ databases">
        <authorList>
            <person name="Hirooka S."/>
            <person name="Miyagishima S.Y."/>
        </authorList>
    </citation>
    <scope>NUCLEOTIDE SEQUENCE</scope>
    <source>
        <strain evidence="3">NBRC 102759</strain>
    </source>
</reference>
<keyword evidence="4" id="KW-1185">Reference proteome</keyword>
<keyword evidence="2" id="KW-1133">Transmembrane helix</keyword>
<feature type="transmembrane region" description="Helical" evidence="2">
    <location>
        <begin position="26"/>
        <end position="42"/>
    </location>
</feature>
<evidence type="ECO:0000256" key="1">
    <source>
        <dbReference type="SAM" id="MobiDB-lite"/>
    </source>
</evidence>
<dbReference type="AlphaFoldDB" id="A0A9C7PRX1"/>